<dbReference type="InterPro" id="IPR025293">
    <property type="entry name" value="YfiR/HmsC-like"/>
</dbReference>
<dbReference type="AlphaFoldDB" id="A0A3P1SWD0"/>
<name>A0A3P1SWD0_9GAMM</name>
<dbReference type="Proteomes" id="UP000267535">
    <property type="component" value="Unassembled WGS sequence"/>
</dbReference>
<organism evidence="1 2">
    <name type="scientific">Amphritea balenae</name>
    <dbReference type="NCBI Taxonomy" id="452629"/>
    <lineage>
        <taxon>Bacteria</taxon>
        <taxon>Pseudomonadati</taxon>
        <taxon>Pseudomonadota</taxon>
        <taxon>Gammaproteobacteria</taxon>
        <taxon>Oceanospirillales</taxon>
        <taxon>Oceanospirillaceae</taxon>
        <taxon>Amphritea</taxon>
    </lineage>
</organism>
<gene>
    <name evidence="1" type="ORF">EHS89_04845</name>
</gene>
<dbReference type="Pfam" id="PF13689">
    <property type="entry name" value="DUF4154"/>
    <property type="match status" value="1"/>
</dbReference>
<reference evidence="1 2" key="1">
    <citation type="submission" date="2018-11" db="EMBL/GenBank/DDBJ databases">
        <title>The draft genome sequence of Amphritea balenae JAMM 1525T.</title>
        <authorList>
            <person name="Fang Z."/>
            <person name="Zhang Y."/>
            <person name="Han X."/>
        </authorList>
    </citation>
    <scope>NUCLEOTIDE SEQUENCE [LARGE SCALE GENOMIC DNA]</scope>
    <source>
        <strain evidence="1 2">JAMM 1525</strain>
    </source>
</reference>
<dbReference type="OrthoDB" id="277577at2"/>
<evidence type="ECO:0000313" key="1">
    <source>
        <dbReference type="EMBL" id="RRD00423.1"/>
    </source>
</evidence>
<dbReference type="EMBL" id="RQXV01000002">
    <property type="protein sequence ID" value="RRD00423.1"/>
    <property type="molecule type" value="Genomic_DNA"/>
</dbReference>
<keyword evidence="2" id="KW-1185">Reference proteome</keyword>
<evidence type="ECO:0000313" key="2">
    <source>
        <dbReference type="Proteomes" id="UP000267535"/>
    </source>
</evidence>
<comment type="caution">
    <text evidence="1">The sequence shown here is derived from an EMBL/GenBank/DDBJ whole genome shotgun (WGS) entry which is preliminary data.</text>
</comment>
<sequence length="198" mass="22218">MTDNNRQLSVNVKTTGLTRYILLLSLLLSTGLGTSLSYAATPGDREYQIKLAFLTNFISYTQWPNHTEKLNQFNFCTSSDRFKELATPHIQSKNSAQRNFVLLKVKPGEELQCDLLFVLTEDADIWQPYLAESKPGSILLVGERRGFASSAGIINFFLAGNKVRFEINLDHLESSGLKISSRLLRLAKLIRSGENSDD</sequence>
<proteinExistence type="predicted"/>
<accession>A0A3P1SWD0</accession>
<protein>
    <submittedName>
        <fullName evidence="1">YfiR family protein</fullName>
    </submittedName>
</protein>